<dbReference type="Proteomes" id="UP000593594">
    <property type="component" value="Chromosome"/>
</dbReference>
<dbReference type="CDD" id="cd00305">
    <property type="entry name" value="Cu-Zn_Superoxide_Dismutase"/>
    <property type="match status" value="1"/>
</dbReference>
<gene>
    <name evidence="5" type="ORF">HW532_18650</name>
</gene>
<dbReference type="InterPro" id="IPR024134">
    <property type="entry name" value="SOD_Cu/Zn_/chaperone"/>
</dbReference>
<evidence type="ECO:0000256" key="3">
    <source>
        <dbReference type="SAM" id="SignalP"/>
    </source>
</evidence>
<dbReference type="KEGG" id="kmn:HW532_18650"/>
<evidence type="ECO:0000313" key="5">
    <source>
        <dbReference type="EMBL" id="QPC44538.1"/>
    </source>
</evidence>
<keyword evidence="2" id="KW-0186">Copper</keyword>
<evidence type="ECO:0000259" key="4">
    <source>
        <dbReference type="Pfam" id="PF00080"/>
    </source>
</evidence>
<comment type="cofactor">
    <cofactor evidence="2">
        <name>Cu cation</name>
        <dbReference type="ChEBI" id="CHEBI:23378"/>
    </cofactor>
    <text evidence="2">Binds 1 copper ion per subunit.</text>
</comment>
<dbReference type="Pfam" id="PF00080">
    <property type="entry name" value="Sod_Cu"/>
    <property type="match status" value="1"/>
</dbReference>
<feature type="signal peptide" evidence="3">
    <location>
        <begin position="1"/>
        <end position="22"/>
    </location>
</feature>
<dbReference type="PANTHER" id="PTHR10003">
    <property type="entry name" value="SUPEROXIDE DISMUTASE CU-ZN -RELATED"/>
    <property type="match status" value="1"/>
</dbReference>
<keyword evidence="3" id="KW-0732">Signal</keyword>
<feature type="domain" description="Superoxide dismutase copper/zinc binding" evidence="4">
    <location>
        <begin position="40"/>
        <end position="174"/>
    </location>
</feature>
<dbReference type="Gene3D" id="2.60.40.200">
    <property type="entry name" value="Superoxide dismutase, copper/zinc binding domain"/>
    <property type="match status" value="1"/>
</dbReference>
<accession>A0A7S8C6X3</accession>
<keyword evidence="6" id="KW-1185">Reference proteome</keyword>
<comment type="cofactor">
    <cofactor evidence="2">
        <name>Zn(2+)</name>
        <dbReference type="ChEBI" id="CHEBI:29105"/>
    </cofactor>
    <text evidence="2">Binds 1 zinc ion per subunit.</text>
</comment>
<keyword evidence="2" id="KW-0560">Oxidoreductase</keyword>
<dbReference type="RefSeq" id="WP_213161911.1">
    <property type="nucleotide sequence ID" value="NZ_CP058214.1"/>
</dbReference>
<evidence type="ECO:0000256" key="1">
    <source>
        <dbReference type="ARBA" id="ARBA00010457"/>
    </source>
</evidence>
<dbReference type="GO" id="GO:0004784">
    <property type="term" value="F:superoxide dismutase activity"/>
    <property type="evidence" value="ECO:0007669"/>
    <property type="project" value="UniProtKB-EC"/>
</dbReference>
<protein>
    <recommendedName>
        <fullName evidence="2">Superoxide dismutase [Cu-Zn]</fullName>
        <ecNumber evidence="2">1.15.1.1</ecNumber>
    </recommendedName>
</protein>
<dbReference type="InterPro" id="IPR036423">
    <property type="entry name" value="SOD-like_Cu/Zn_dom_sf"/>
</dbReference>
<dbReference type="PROSITE" id="PS00332">
    <property type="entry name" value="SOD_CU_ZN_2"/>
    <property type="match status" value="1"/>
</dbReference>
<evidence type="ECO:0000313" key="6">
    <source>
        <dbReference type="Proteomes" id="UP000593594"/>
    </source>
</evidence>
<reference evidence="5 6" key="1">
    <citation type="submission" date="2020-06" db="EMBL/GenBank/DDBJ databases">
        <title>Genome sequence of 2 isolates from Red Sea Mangroves.</title>
        <authorList>
            <person name="Sefrji F."/>
            <person name="Michoud G."/>
            <person name="Merlino G."/>
            <person name="Daffonchio D."/>
        </authorList>
    </citation>
    <scope>NUCLEOTIDE SEQUENCE [LARGE SCALE GENOMIC DNA]</scope>
    <source>
        <strain evidence="5 6">R1DC25</strain>
    </source>
</reference>
<organism evidence="5 6">
    <name type="scientific">Kaustia mangrovi</name>
    <dbReference type="NCBI Taxonomy" id="2593653"/>
    <lineage>
        <taxon>Bacteria</taxon>
        <taxon>Pseudomonadati</taxon>
        <taxon>Pseudomonadota</taxon>
        <taxon>Alphaproteobacteria</taxon>
        <taxon>Hyphomicrobiales</taxon>
        <taxon>Parvibaculaceae</taxon>
        <taxon>Kaustia</taxon>
    </lineage>
</organism>
<dbReference type="EMBL" id="CP058214">
    <property type="protein sequence ID" value="QPC44538.1"/>
    <property type="molecule type" value="Genomic_DNA"/>
</dbReference>
<dbReference type="EC" id="1.15.1.1" evidence="2"/>
<comment type="catalytic activity">
    <reaction evidence="2">
        <text>2 superoxide + 2 H(+) = H2O2 + O2</text>
        <dbReference type="Rhea" id="RHEA:20696"/>
        <dbReference type="ChEBI" id="CHEBI:15378"/>
        <dbReference type="ChEBI" id="CHEBI:15379"/>
        <dbReference type="ChEBI" id="CHEBI:16240"/>
        <dbReference type="ChEBI" id="CHEBI:18421"/>
        <dbReference type="EC" id="1.15.1.1"/>
    </reaction>
</comment>
<comment type="similarity">
    <text evidence="1 2">Belongs to the Cu-Zn superoxide dismutase family.</text>
</comment>
<dbReference type="InterPro" id="IPR018152">
    <property type="entry name" value="SOD_Cu/Zn_BS"/>
</dbReference>
<dbReference type="SUPFAM" id="SSF49329">
    <property type="entry name" value="Cu,Zn superoxide dismutase-like"/>
    <property type="match status" value="1"/>
</dbReference>
<dbReference type="InterPro" id="IPR001424">
    <property type="entry name" value="SOD_Cu_Zn_dom"/>
</dbReference>
<sequence>MRYTLPSLVAAFAIALPALASAADDMAKGDLVDAKGETIGTVTLTDGPNGVILAVEATGLPAGPHGIHIHSVGTCEDASGGFKASKGHVNPGEAAHGLLNPDGPDSGDLPNLIAHEDGTATAEFFSDRIALSDVEGRANLADGDGSAVVIHEARDDQMSQPIGGAGARIACAVISAGM</sequence>
<feature type="chain" id="PRO_5032431201" description="Superoxide dismutase [Cu-Zn]" evidence="3">
    <location>
        <begin position="23"/>
        <end position="178"/>
    </location>
</feature>
<proteinExistence type="inferred from homology"/>
<evidence type="ECO:0000256" key="2">
    <source>
        <dbReference type="RuleBase" id="RU000393"/>
    </source>
</evidence>
<keyword evidence="2" id="KW-0479">Metal-binding</keyword>
<dbReference type="AlphaFoldDB" id="A0A7S8C6X3"/>
<comment type="function">
    <text evidence="2">Destroys radicals which are normally produced within the cells and which are toxic to biological systems.</text>
</comment>
<name>A0A7S8C6X3_9HYPH</name>
<keyword evidence="2" id="KW-0862">Zinc</keyword>
<dbReference type="GO" id="GO:0005507">
    <property type="term" value="F:copper ion binding"/>
    <property type="evidence" value="ECO:0007669"/>
    <property type="project" value="InterPro"/>
</dbReference>